<feature type="transmembrane region" description="Helical" evidence="1">
    <location>
        <begin position="16"/>
        <end position="37"/>
    </location>
</feature>
<keyword evidence="1" id="KW-0812">Transmembrane</keyword>
<evidence type="ECO:0000256" key="1">
    <source>
        <dbReference type="SAM" id="Phobius"/>
    </source>
</evidence>
<name>X0TSB0_9ZZZZ</name>
<protein>
    <submittedName>
        <fullName evidence="2">Uncharacterized protein</fullName>
    </submittedName>
</protein>
<feature type="non-terminal residue" evidence="2">
    <location>
        <position position="52"/>
    </location>
</feature>
<dbReference type="AlphaFoldDB" id="X0TSB0"/>
<keyword evidence="1" id="KW-1133">Transmembrane helix</keyword>
<comment type="caution">
    <text evidence="2">The sequence shown here is derived from an EMBL/GenBank/DDBJ whole genome shotgun (WGS) entry which is preliminary data.</text>
</comment>
<keyword evidence="1" id="KW-0472">Membrane</keyword>
<gene>
    <name evidence="2" type="ORF">S01H1_30231</name>
</gene>
<proteinExistence type="predicted"/>
<organism evidence="2">
    <name type="scientific">marine sediment metagenome</name>
    <dbReference type="NCBI Taxonomy" id="412755"/>
    <lineage>
        <taxon>unclassified sequences</taxon>
        <taxon>metagenomes</taxon>
        <taxon>ecological metagenomes</taxon>
    </lineage>
</organism>
<reference evidence="2" key="1">
    <citation type="journal article" date="2014" name="Front. Microbiol.">
        <title>High frequency of phylogenetically diverse reductive dehalogenase-homologous genes in deep subseafloor sedimentary metagenomes.</title>
        <authorList>
            <person name="Kawai M."/>
            <person name="Futagami T."/>
            <person name="Toyoda A."/>
            <person name="Takaki Y."/>
            <person name="Nishi S."/>
            <person name="Hori S."/>
            <person name="Arai W."/>
            <person name="Tsubouchi T."/>
            <person name="Morono Y."/>
            <person name="Uchiyama I."/>
            <person name="Ito T."/>
            <person name="Fujiyama A."/>
            <person name="Inagaki F."/>
            <person name="Takami H."/>
        </authorList>
    </citation>
    <scope>NUCLEOTIDE SEQUENCE</scope>
    <source>
        <strain evidence="2">Expedition CK06-06</strain>
    </source>
</reference>
<sequence length="52" mass="5994">MSKSREYLGVGTRIEVFLLFLLPPIWVLICITSYLKLNSRVVLLKKEGVRSN</sequence>
<accession>X0TSB0</accession>
<dbReference type="EMBL" id="BARS01018585">
    <property type="protein sequence ID" value="GAF96109.1"/>
    <property type="molecule type" value="Genomic_DNA"/>
</dbReference>
<evidence type="ECO:0000313" key="2">
    <source>
        <dbReference type="EMBL" id="GAF96109.1"/>
    </source>
</evidence>